<dbReference type="HOGENOM" id="CLU_007946_15_12_10"/>
<feature type="transmembrane region" description="Helical" evidence="6">
    <location>
        <begin position="158"/>
        <end position="185"/>
    </location>
</feature>
<evidence type="ECO:0000256" key="1">
    <source>
        <dbReference type="ARBA" id="ARBA00004141"/>
    </source>
</evidence>
<proteinExistence type="predicted"/>
<dbReference type="RefSeq" id="WP_013444417.1">
    <property type="nucleotide sequence ID" value="NC_014734.1"/>
</dbReference>
<gene>
    <name evidence="7" type="ordered locus">Palpr_0898</name>
</gene>
<feature type="transmembrane region" description="Helical" evidence="6">
    <location>
        <begin position="397"/>
        <end position="417"/>
    </location>
</feature>
<reference evidence="7 8" key="2">
    <citation type="journal article" date="2011" name="Stand. Genomic Sci.">
        <title>Complete genome sequence of Paludibacter propionicigenes type strain (WB4).</title>
        <authorList>
            <person name="Gronow S."/>
            <person name="Munk C."/>
            <person name="Lapidus A."/>
            <person name="Nolan M."/>
            <person name="Lucas S."/>
            <person name="Hammon N."/>
            <person name="Deshpande S."/>
            <person name="Cheng J.F."/>
            <person name="Tapia R."/>
            <person name="Han C."/>
            <person name="Goodwin L."/>
            <person name="Pitluck S."/>
            <person name="Liolios K."/>
            <person name="Ivanova N."/>
            <person name="Mavromatis K."/>
            <person name="Mikhailova N."/>
            <person name="Pati A."/>
            <person name="Chen A."/>
            <person name="Palaniappan K."/>
            <person name="Land M."/>
            <person name="Hauser L."/>
            <person name="Chang Y.J."/>
            <person name="Jeffries C.D."/>
            <person name="Brambilla E."/>
            <person name="Rohde M."/>
            <person name="Goker M."/>
            <person name="Detter J.C."/>
            <person name="Woyke T."/>
            <person name="Bristow J."/>
            <person name="Eisen J.A."/>
            <person name="Markowitz V."/>
            <person name="Hugenholtz P."/>
            <person name="Kyrpides N.C."/>
            <person name="Klenk H.P."/>
        </authorList>
    </citation>
    <scope>NUCLEOTIDE SEQUENCE [LARGE SCALE GENOMIC DNA]</scope>
    <source>
        <strain evidence="8">DSM 17365 / JCM 13257 / WB4</strain>
    </source>
</reference>
<feature type="transmembrane region" description="Helical" evidence="6">
    <location>
        <begin position="29"/>
        <end position="50"/>
    </location>
</feature>
<feature type="transmembrane region" description="Helical" evidence="6">
    <location>
        <begin position="105"/>
        <end position="138"/>
    </location>
</feature>
<sequence>MIKDLFIKKTLAQLDEEANSNKHGLKRHLGLMNLTLLGIGSVIGAGIFVLTGTAAQMHAGPAIIFSFILSAFGCLLAGLCYAEFAAMIPLSGSAYTYSYATMGELMAWVIGWDLVLEYLFSTATVAVGWSGYVLSFLADFGIYLPASMAQSPFEYDQAGWHVTGAFINFPAVFIVVLLTALLVVGIKETVRFNNITVVIKVVVVLLFIGFGLSHIHPENWTPFIPQNTGVWGHYGWSGILTGSGVIFFAYIGFDAVSTTSQEAINPKRDLPLSILFSLLVCTVLYVGVSFVLTGMVNYKELNVAAPIALAIDRGGQGLRWLSPIIKIGTIAGLSSVILVTLLGQTRIFFSMAHDGLLWKCFAKTHSKFKTPHYSTLITGFFTALMAGIFPIGLLGELVSIGTLLAFAIVCIGILILRKTEPDAPRAFKTPWVPFVPVLGALVCFIQMLSLPIDTWLRLIIWMAIGFVIYFGYGRKHSVARKRNR</sequence>
<dbReference type="PIRSF" id="PIRSF006060">
    <property type="entry name" value="AA_transporter"/>
    <property type="match status" value="1"/>
</dbReference>
<feature type="transmembrane region" description="Helical" evidence="6">
    <location>
        <begin position="235"/>
        <end position="253"/>
    </location>
</feature>
<feature type="transmembrane region" description="Helical" evidence="6">
    <location>
        <begin position="454"/>
        <end position="472"/>
    </location>
</feature>
<reference key="1">
    <citation type="submission" date="2010-11" db="EMBL/GenBank/DDBJ databases">
        <title>The complete genome of Paludibacter propionicigenes DSM 17365.</title>
        <authorList>
            <consortium name="US DOE Joint Genome Institute (JGI-PGF)"/>
            <person name="Lucas S."/>
            <person name="Copeland A."/>
            <person name="Lapidus A."/>
            <person name="Bruce D."/>
            <person name="Goodwin L."/>
            <person name="Pitluck S."/>
            <person name="Kyrpides N."/>
            <person name="Mavromatis K."/>
            <person name="Ivanova N."/>
            <person name="Munk A.C."/>
            <person name="Brettin T."/>
            <person name="Detter J.C."/>
            <person name="Han C."/>
            <person name="Tapia R."/>
            <person name="Land M."/>
            <person name="Hauser L."/>
            <person name="Markowitz V."/>
            <person name="Cheng J.-F."/>
            <person name="Hugenholtz P."/>
            <person name="Woyke T."/>
            <person name="Wu D."/>
            <person name="Gronow S."/>
            <person name="Wellnitz S."/>
            <person name="Brambilla E."/>
            <person name="Klenk H.-P."/>
            <person name="Eisen J.A."/>
        </authorList>
    </citation>
    <scope>NUCLEOTIDE SEQUENCE</scope>
    <source>
        <strain>WB4</strain>
    </source>
</reference>
<keyword evidence="5 6" id="KW-0472">Membrane</keyword>
<keyword evidence="3 6" id="KW-0812">Transmembrane</keyword>
<feature type="transmembrane region" description="Helical" evidence="6">
    <location>
        <begin position="429"/>
        <end position="448"/>
    </location>
</feature>
<dbReference type="EMBL" id="CP002345">
    <property type="protein sequence ID" value="ADQ79048.1"/>
    <property type="molecule type" value="Genomic_DNA"/>
</dbReference>
<evidence type="ECO:0000313" key="7">
    <source>
        <dbReference type="EMBL" id="ADQ79048.1"/>
    </source>
</evidence>
<dbReference type="STRING" id="694427.Palpr_0898"/>
<accession>E4T2V4</accession>
<dbReference type="Pfam" id="PF13520">
    <property type="entry name" value="AA_permease_2"/>
    <property type="match status" value="1"/>
</dbReference>
<feature type="transmembrane region" description="Helical" evidence="6">
    <location>
        <begin position="62"/>
        <end position="84"/>
    </location>
</feature>
<dbReference type="Proteomes" id="UP000008718">
    <property type="component" value="Chromosome"/>
</dbReference>
<comment type="subcellular location">
    <subcellularLocation>
        <location evidence="1">Membrane</location>
        <topology evidence="1">Multi-pass membrane protein</topology>
    </subcellularLocation>
</comment>
<keyword evidence="8" id="KW-1185">Reference proteome</keyword>
<feature type="transmembrane region" description="Helical" evidence="6">
    <location>
        <begin position="274"/>
        <end position="296"/>
    </location>
</feature>
<dbReference type="Gene3D" id="1.20.1740.10">
    <property type="entry name" value="Amino acid/polyamine transporter I"/>
    <property type="match status" value="1"/>
</dbReference>
<dbReference type="OrthoDB" id="9762947at2"/>
<evidence type="ECO:0000256" key="5">
    <source>
        <dbReference type="ARBA" id="ARBA00023136"/>
    </source>
</evidence>
<evidence type="ECO:0000256" key="4">
    <source>
        <dbReference type="ARBA" id="ARBA00022989"/>
    </source>
</evidence>
<evidence type="ECO:0000313" key="8">
    <source>
        <dbReference type="Proteomes" id="UP000008718"/>
    </source>
</evidence>
<name>E4T2V4_PALPW</name>
<dbReference type="AlphaFoldDB" id="E4T2V4"/>
<keyword evidence="4 6" id="KW-1133">Transmembrane helix</keyword>
<dbReference type="GO" id="GO:0015171">
    <property type="term" value="F:amino acid transmembrane transporter activity"/>
    <property type="evidence" value="ECO:0007669"/>
    <property type="project" value="TreeGrafter"/>
</dbReference>
<dbReference type="PANTHER" id="PTHR43243:SF4">
    <property type="entry name" value="CATIONIC AMINO ACID TRANSPORTER 4"/>
    <property type="match status" value="1"/>
</dbReference>
<dbReference type="eggNOG" id="COG0531">
    <property type="taxonomic scope" value="Bacteria"/>
</dbReference>
<feature type="transmembrane region" description="Helical" evidence="6">
    <location>
        <begin position="197"/>
        <end position="215"/>
    </location>
</feature>
<dbReference type="GO" id="GO:0016020">
    <property type="term" value="C:membrane"/>
    <property type="evidence" value="ECO:0007669"/>
    <property type="project" value="UniProtKB-SubCell"/>
</dbReference>
<evidence type="ECO:0000256" key="3">
    <source>
        <dbReference type="ARBA" id="ARBA00022692"/>
    </source>
</evidence>
<evidence type="ECO:0000256" key="2">
    <source>
        <dbReference type="ARBA" id="ARBA00022448"/>
    </source>
</evidence>
<dbReference type="KEGG" id="ppn:Palpr_0898"/>
<feature type="transmembrane region" description="Helical" evidence="6">
    <location>
        <begin position="324"/>
        <end position="343"/>
    </location>
</feature>
<keyword evidence="2" id="KW-0813">Transport</keyword>
<dbReference type="PANTHER" id="PTHR43243">
    <property type="entry name" value="INNER MEMBRANE TRANSPORTER YGJI-RELATED"/>
    <property type="match status" value="1"/>
</dbReference>
<evidence type="ECO:0000256" key="6">
    <source>
        <dbReference type="SAM" id="Phobius"/>
    </source>
</evidence>
<dbReference type="InterPro" id="IPR002293">
    <property type="entry name" value="AA/rel_permease1"/>
</dbReference>
<protein>
    <submittedName>
        <fullName evidence="7">Amino acid/polyamine/organocation transporter, APC superfamily</fullName>
    </submittedName>
</protein>
<organism evidence="7 8">
    <name type="scientific">Paludibacter propionicigenes (strain DSM 17365 / JCM 13257 / WB4)</name>
    <dbReference type="NCBI Taxonomy" id="694427"/>
    <lineage>
        <taxon>Bacteria</taxon>
        <taxon>Pseudomonadati</taxon>
        <taxon>Bacteroidota</taxon>
        <taxon>Bacteroidia</taxon>
        <taxon>Bacteroidales</taxon>
        <taxon>Paludibacteraceae</taxon>
        <taxon>Paludibacter</taxon>
    </lineage>
</organism>
<feature type="transmembrane region" description="Helical" evidence="6">
    <location>
        <begin position="373"/>
        <end position="391"/>
    </location>
</feature>